<proteinExistence type="predicted"/>
<feature type="domain" description="ThuA-like" evidence="2">
    <location>
        <begin position="50"/>
        <end position="278"/>
    </location>
</feature>
<dbReference type="PANTHER" id="PTHR40469">
    <property type="entry name" value="SECRETED GLYCOSYL HYDROLASE"/>
    <property type="match status" value="1"/>
</dbReference>
<dbReference type="Proteomes" id="UP000509302">
    <property type="component" value="Chromosome"/>
</dbReference>
<dbReference type="PROSITE" id="PS51257">
    <property type="entry name" value="PROKAR_LIPOPROTEIN"/>
    <property type="match status" value="1"/>
</dbReference>
<accession>A0A7H9AP49</accession>
<organism evidence="3 4">
    <name type="scientific">Costertonia aggregata</name>
    <dbReference type="NCBI Taxonomy" id="343403"/>
    <lineage>
        <taxon>Bacteria</taxon>
        <taxon>Pseudomonadati</taxon>
        <taxon>Bacteroidota</taxon>
        <taxon>Flavobacteriia</taxon>
        <taxon>Flavobacteriales</taxon>
        <taxon>Flavobacteriaceae</taxon>
        <taxon>Costertonia</taxon>
    </lineage>
</organism>
<sequence>MLVFKRFLPLFVTLLFLAGCEKSSTNTVTEEVDENSDEGNDDPVAEKDLILVFTKTDGFNHNTKDECVAMVEKIATNQNFDVVVDDTGDTFNDRSTLNQYKIIFFTNTSGNTLNATQRSNVENYAAQGGNFISNHAASDSYGHSTASSVSGNGKGVWDWYAENVTGCSVRNGPNHTSSGFDAVVNVENQKTEITQEVAFPWNDSEEWYYWEEGYLDDSFIEVLQVSATGSNSYDAPRMTAQYWERPDGGISFYTSMGHAKSKYSDTAFAQLMNNVFEYMLN</sequence>
<feature type="signal peptide" evidence="1">
    <location>
        <begin position="1"/>
        <end position="18"/>
    </location>
</feature>
<dbReference type="Pfam" id="PF06283">
    <property type="entry name" value="ThuA"/>
    <property type="match status" value="1"/>
</dbReference>
<keyword evidence="1" id="KW-0732">Signal</keyword>
<evidence type="ECO:0000256" key="1">
    <source>
        <dbReference type="SAM" id="SignalP"/>
    </source>
</evidence>
<evidence type="ECO:0000259" key="2">
    <source>
        <dbReference type="Pfam" id="PF06283"/>
    </source>
</evidence>
<evidence type="ECO:0000313" key="4">
    <source>
        <dbReference type="Proteomes" id="UP000509302"/>
    </source>
</evidence>
<dbReference type="SUPFAM" id="SSF52317">
    <property type="entry name" value="Class I glutamine amidotransferase-like"/>
    <property type="match status" value="1"/>
</dbReference>
<dbReference type="InterPro" id="IPR029062">
    <property type="entry name" value="Class_I_gatase-like"/>
</dbReference>
<dbReference type="AlphaFoldDB" id="A0A7H9AP49"/>
<evidence type="ECO:0000313" key="3">
    <source>
        <dbReference type="EMBL" id="QLG45174.1"/>
    </source>
</evidence>
<dbReference type="PANTHER" id="PTHR40469:SF2">
    <property type="entry name" value="GALACTOSE-BINDING DOMAIN-LIKE SUPERFAMILY PROTEIN"/>
    <property type="match status" value="1"/>
</dbReference>
<protein>
    <submittedName>
        <fullName evidence="3">ThuA domain-containing protein</fullName>
    </submittedName>
</protein>
<gene>
    <name evidence="3" type="ORF">HYG79_07370</name>
</gene>
<name>A0A7H9AP49_9FLAO</name>
<dbReference type="Gene3D" id="3.40.50.880">
    <property type="match status" value="1"/>
</dbReference>
<reference evidence="3 4" key="1">
    <citation type="journal article" date="2006" name="Int. J. Syst. Evol. Microbiol.">
        <title>Costertonia aggregata gen. nov., sp. nov., a mesophilic marine bacterium of the family Flavobacteriaceae, isolated from a mature biofilm.</title>
        <authorList>
            <person name="Kwon K.K."/>
            <person name="Lee Y.K."/>
            <person name="Lee H.K."/>
        </authorList>
    </citation>
    <scope>NUCLEOTIDE SEQUENCE [LARGE SCALE GENOMIC DNA]</scope>
    <source>
        <strain evidence="3 4">KCCM 42265</strain>
    </source>
</reference>
<dbReference type="EMBL" id="CP058595">
    <property type="protein sequence ID" value="QLG45174.1"/>
    <property type="molecule type" value="Genomic_DNA"/>
</dbReference>
<feature type="chain" id="PRO_5028831872" evidence="1">
    <location>
        <begin position="19"/>
        <end position="281"/>
    </location>
</feature>
<dbReference type="RefSeq" id="WP_179241464.1">
    <property type="nucleotide sequence ID" value="NZ_CP058595.1"/>
</dbReference>
<dbReference type="KEGG" id="cagg:HYG79_07370"/>
<dbReference type="InterPro" id="IPR029010">
    <property type="entry name" value="ThuA-like"/>
</dbReference>
<keyword evidence="4" id="KW-1185">Reference proteome</keyword>